<protein>
    <submittedName>
        <fullName evidence="8">Divalent metal cation transporter</fullName>
    </submittedName>
</protein>
<feature type="transmembrane region" description="Helical" evidence="7">
    <location>
        <begin position="267"/>
        <end position="292"/>
    </location>
</feature>
<evidence type="ECO:0000256" key="6">
    <source>
        <dbReference type="ARBA" id="ARBA00023136"/>
    </source>
</evidence>
<evidence type="ECO:0000256" key="1">
    <source>
        <dbReference type="ARBA" id="ARBA00004141"/>
    </source>
</evidence>
<dbReference type="RefSeq" id="WP_152764391.1">
    <property type="nucleotide sequence ID" value="NZ_WHLY01000002.1"/>
</dbReference>
<feature type="transmembrane region" description="Helical" evidence="7">
    <location>
        <begin position="368"/>
        <end position="389"/>
    </location>
</feature>
<evidence type="ECO:0000256" key="4">
    <source>
        <dbReference type="ARBA" id="ARBA00022847"/>
    </source>
</evidence>
<feature type="transmembrane region" description="Helical" evidence="7">
    <location>
        <begin position="187"/>
        <end position="210"/>
    </location>
</feature>
<dbReference type="AlphaFoldDB" id="A0A7C9FRQ3"/>
<keyword evidence="6 7" id="KW-0472">Membrane</keyword>
<organism evidence="8 9">
    <name type="scientific">Salmonirosea aquatica</name>
    <dbReference type="NCBI Taxonomy" id="2654236"/>
    <lineage>
        <taxon>Bacteria</taxon>
        <taxon>Pseudomonadati</taxon>
        <taxon>Bacteroidota</taxon>
        <taxon>Cytophagia</taxon>
        <taxon>Cytophagales</taxon>
        <taxon>Spirosomataceae</taxon>
        <taxon>Salmonirosea</taxon>
    </lineage>
</organism>
<gene>
    <name evidence="8" type="ORF">GBK04_24805</name>
</gene>
<dbReference type="GO" id="GO:0015086">
    <property type="term" value="F:cadmium ion transmembrane transporter activity"/>
    <property type="evidence" value="ECO:0007669"/>
    <property type="project" value="TreeGrafter"/>
</dbReference>
<evidence type="ECO:0000313" key="8">
    <source>
        <dbReference type="EMBL" id="MPR36469.1"/>
    </source>
</evidence>
<dbReference type="NCBIfam" id="NF037982">
    <property type="entry name" value="Nramp_1"/>
    <property type="match status" value="1"/>
</dbReference>
<dbReference type="PANTHER" id="PTHR11706:SF33">
    <property type="entry name" value="NATURAL RESISTANCE-ASSOCIATED MACROPHAGE PROTEIN 2"/>
    <property type="match status" value="1"/>
</dbReference>
<dbReference type="Proteomes" id="UP000479293">
    <property type="component" value="Unassembled WGS sequence"/>
</dbReference>
<proteinExistence type="predicted"/>
<dbReference type="PANTHER" id="PTHR11706">
    <property type="entry name" value="SOLUTE CARRIER PROTEIN FAMILY 11 MEMBER"/>
    <property type="match status" value="1"/>
</dbReference>
<evidence type="ECO:0000313" key="9">
    <source>
        <dbReference type="Proteomes" id="UP000479293"/>
    </source>
</evidence>
<sequence>MKSLSFKNGFSRLLFWSVISAAFIGPGTVTTCSLAGATFGTSLLWALTFSTLATIVLQEAAARLTLASTQSLGEILVQRHGLRGRWLNRLLAGGVILGCGAYEAGNLLGAVAGVRLILAIPIWSISLVLGIAAYFMLSIRNISLLTRLLGVLVFILGFAFIVVSLGVPENPLDIVANTVLPQFPQGSALLITGLIGTTIVPYNLFLGSGIGQGQTVSEMRQGLIPAIVIGGLVSMAIVVAGTLIEGEFSFPNAAQVLGERLGTWGEWLYALGLFGAGFTSLVTAPLAASITAKTLLSTTDRQTSYVWKGVLLLGVIFGIAQFKPVPVILAAQVANGLLLPFVTWQLFRCLNDRQILPEAFINSRIQNILFLLIFLVTLYLSGNTLYAVLK</sequence>
<comment type="caution">
    <text evidence="8">The sequence shown here is derived from an EMBL/GenBank/DDBJ whole genome shotgun (WGS) entry which is preliminary data.</text>
</comment>
<dbReference type="GO" id="GO:0034755">
    <property type="term" value="P:iron ion transmembrane transport"/>
    <property type="evidence" value="ECO:0007669"/>
    <property type="project" value="TreeGrafter"/>
</dbReference>
<reference evidence="8 9" key="1">
    <citation type="submission" date="2019-10" db="EMBL/GenBank/DDBJ databases">
        <title>Draft Genome Sequence of Cytophagaceae sp. SJW1-29.</title>
        <authorList>
            <person name="Choi A."/>
        </authorList>
    </citation>
    <scope>NUCLEOTIDE SEQUENCE [LARGE SCALE GENOMIC DNA]</scope>
    <source>
        <strain evidence="8 9">SJW1-29</strain>
    </source>
</reference>
<feature type="transmembrane region" description="Helical" evidence="7">
    <location>
        <begin position="222"/>
        <end position="244"/>
    </location>
</feature>
<accession>A0A7C9FRQ3</accession>
<dbReference type="Pfam" id="PF01566">
    <property type="entry name" value="Nramp"/>
    <property type="match status" value="1"/>
</dbReference>
<evidence type="ECO:0000256" key="7">
    <source>
        <dbReference type="SAM" id="Phobius"/>
    </source>
</evidence>
<feature type="transmembrane region" description="Helical" evidence="7">
    <location>
        <begin position="45"/>
        <end position="66"/>
    </location>
</feature>
<evidence type="ECO:0000256" key="3">
    <source>
        <dbReference type="ARBA" id="ARBA00022692"/>
    </source>
</evidence>
<evidence type="ECO:0000256" key="5">
    <source>
        <dbReference type="ARBA" id="ARBA00022989"/>
    </source>
</evidence>
<dbReference type="EMBL" id="WHLY01000002">
    <property type="protein sequence ID" value="MPR36469.1"/>
    <property type="molecule type" value="Genomic_DNA"/>
</dbReference>
<feature type="transmembrane region" description="Helical" evidence="7">
    <location>
        <begin position="328"/>
        <end position="347"/>
    </location>
</feature>
<name>A0A7C9FRQ3_9BACT</name>
<keyword evidence="5 7" id="KW-1133">Transmembrane helix</keyword>
<feature type="transmembrane region" description="Helical" evidence="7">
    <location>
        <begin position="144"/>
        <end position="167"/>
    </location>
</feature>
<evidence type="ECO:0000256" key="2">
    <source>
        <dbReference type="ARBA" id="ARBA00022448"/>
    </source>
</evidence>
<feature type="transmembrane region" description="Helical" evidence="7">
    <location>
        <begin position="304"/>
        <end position="322"/>
    </location>
</feature>
<feature type="transmembrane region" description="Helical" evidence="7">
    <location>
        <begin position="116"/>
        <end position="137"/>
    </location>
</feature>
<keyword evidence="9" id="KW-1185">Reference proteome</keyword>
<dbReference type="GO" id="GO:0005384">
    <property type="term" value="F:manganese ion transmembrane transporter activity"/>
    <property type="evidence" value="ECO:0007669"/>
    <property type="project" value="TreeGrafter"/>
</dbReference>
<keyword evidence="3 7" id="KW-0812">Transmembrane</keyword>
<dbReference type="InterPro" id="IPR001046">
    <property type="entry name" value="NRAMP_fam"/>
</dbReference>
<keyword evidence="2" id="KW-0813">Transport</keyword>
<comment type="subcellular location">
    <subcellularLocation>
        <location evidence="1">Membrane</location>
        <topology evidence="1">Multi-pass membrane protein</topology>
    </subcellularLocation>
</comment>
<keyword evidence="4" id="KW-0769">Symport</keyword>
<feature type="transmembrane region" description="Helical" evidence="7">
    <location>
        <begin position="86"/>
        <end position="104"/>
    </location>
</feature>
<dbReference type="GO" id="GO:0005886">
    <property type="term" value="C:plasma membrane"/>
    <property type="evidence" value="ECO:0007669"/>
    <property type="project" value="TreeGrafter"/>
</dbReference>
<dbReference type="GO" id="GO:0015293">
    <property type="term" value="F:symporter activity"/>
    <property type="evidence" value="ECO:0007669"/>
    <property type="project" value="UniProtKB-KW"/>
</dbReference>